<evidence type="ECO:0000256" key="2">
    <source>
        <dbReference type="ARBA" id="ARBA00022448"/>
    </source>
</evidence>
<feature type="transmembrane region" description="Helical" evidence="9">
    <location>
        <begin position="113"/>
        <end position="133"/>
    </location>
</feature>
<evidence type="ECO:0000256" key="5">
    <source>
        <dbReference type="ARBA" id="ARBA00022692"/>
    </source>
</evidence>
<evidence type="ECO:0000313" key="12">
    <source>
        <dbReference type="Proteomes" id="UP000051574"/>
    </source>
</evidence>
<proteinExistence type="predicted"/>
<evidence type="ECO:0000256" key="3">
    <source>
        <dbReference type="ARBA" id="ARBA00022449"/>
    </source>
</evidence>
<dbReference type="InterPro" id="IPR051171">
    <property type="entry name" value="CaCA"/>
</dbReference>
<keyword evidence="2" id="KW-0813">Transport</keyword>
<dbReference type="Gene3D" id="1.20.1420.30">
    <property type="entry name" value="NCX, central ion-binding region"/>
    <property type="match status" value="1"/>
</dbReference>
<dbReference type="GO" id="GO:0098794">
    <property type="term" value="C:postsynapse"/>
    <property type="evidence" value="ECO:0007669"/>
    <property type="project" value="TreeGrafter"/>
</dbReference>
<reference evidence="11 12" key="1">
    <citation type="submission" date="2015-09" db="EMBL/GenBank/DDBJ databases">
        <title>Draft genome of the scarab beetle Oryctes borbonicus.</title>
        <authorList>
            <person name="Meyer J.M."/>
            <person name="Markov G.V."/>
            <person name="Baskaran P."/>
            <person name="Herrmann M."/>
            <person name="Sommer R.J."/>
            <person name="Roedelsperger C."/>
        </authorList>
    </citation>
    <scope>NUCLEOTIDE SEQUENCE [LARGE SCALE GENOMIC DNA]</scope>
    <source>
        <strain evidence="11">OB123</strain>
        <tissue evidence="11">Whole animal</tissue>
    </source>
</reference>
<dbReference type="Proteomes" id="UP000051574">
    <property type="component" value="Unassembled WGS sequence"/>
</dbReference>
<feature type="transmembrane region" description="Helical" evidence="9">
    <location>
        <begin position="81"/>
        <end position="101"/>
    </location>
</feature>
<keyword evidence="6 9" id="KW-1133">Transmembrane helix</keyword>
<dbReference type="InterPro" id="IPR004836">
    <property type="entry name" value="Na_Ca_Ex"/>
</dbReference>
<comment type="caution">
    <text evidence="11">The sequence shown here is derived from an EMBL/GenBank/DDBJ whole genome shotgun (WGS) entry which is preliminary data.</text>
</comment>
<evidence type="ECO:0000256" key="9">
    <source>
        <dbReference type="SAM" id="Phobius"/>
    </source>
</evidence>
<evidence type="ECO:0000313" key="11">
    <source>
        <dbReference type="EMBL" id="KRT85209.1"/>
    </source>
</evidence>
<feature type="non-terminal residue" evidence="11">
    <location>
        <position position="1"/>
    </location>
</feature>
<dbReference type="AlphaFoldDB" id="A0A0T6BD29"/>
<name>A0A0T6BD29_9SCAR</name>
<keyword evidence="4" id="KW-0106">Calcium</keyword>
<evidence type="ECO:0000259" key="10">
    <source>
        <dbReference type="Pfam" id="PF01699"/>
    </source>
</evidence>
<evidence type="ECO:0000256" key="1">
    <source>
        <dbReference type="ARBA" id="ARBA00004127"/>
    </source>
</evidence>
<dbReference type="InterPro" id="IPR044880">
    <property type="entry name" value="NCX_ion-bd_dom_sf"/>
</dbReference>
<dbReference type="InterPro" id="IPR004837">
    <property type="entry name" value="NaCa_Exmemb"/>
</dbReference>
<keyword evidence="7" id="KW-0406">Ion transport</keyword>
<dbReference type="Pfam" id="PF01699">
    <property type="entry name" value="Na_Ca_ex"/>
    <property type="match status" value="1"/>
</dbReference>
<dbReference type="GO" id="GO:0098703">
    <property type="term" value="P:calcium ion import across plasma membrane"/>
    <property type="evidence" value="ECO:0007669"/>
    <property type="project" value="TreeGrafter"/>
</dbReference>
<feature type="transmembrane region" description="Helical" evidence="9">
    <location>
        <begin position="7"/>
        <end position="25"/>
    </location>
</feature>
<dbReference type="EMBL" id="LJIG01001731">
    <property type="protein sequence ID" value="KRT85209.1"/>
    <property type="molecule type" value="Genomic_DNA"/>
</dbReference>
<dbReference type="GO" id="GO:0005432">
    <property type="term" value="F:calcium:sodium antiporter activity"/>
    <property type="evidence" value="ECO:0007669"/>
    <property type="project" value="InterPro"/>
</dbReference>
<dbReference type="PRINTS" id="PR01259">
    <property type="entry name" value="NACAEXCHNGR"/>
</dbReference>
<sequence>SGILKGYVCFLVSIIVIGLVTAVIGDVASHFGGTLGIADSVTAIVFVALGTSIPDTFASKVAAIQDKYADASVGNVTGSNAVNVFLGIGVAWSIAAIYHSYHGKYFLVKPGNLAFSVTIFCSGAAITIVVLLLRRSKTVGGELGGPTVIKYLTSGFLFFIWLMYLLLSTLEVYHVIKGF</sequence>
<keyword evidence="5 9" id="KW-0812">Transmembrane</keyword>
<evidence type="ECO:0000256" key="7">
    <source>
        <dbReference type="ARBA" id="ARBA00023065"/>
    </source>
</evidence>
<dbReference type="GO" id="GO:0012505">
    <property type="term" value="C:endomembrane system"/>
    <property type="evidence" value="ECO:0007669"/>
    <property type="project" value="UniProtKB-SubCell"/>
</dbReference>
<dbReference type="OrthoDB" id="418484at2759"/>
<dbReference type="GO" id="GO:0042383">
    <property type="term" value="C:sarcolemma"/>
    <property type="evidence" value="ECO:0007669"/>
    <property type="project" value="TreeGrafter"/>
</dbReference>
<accession>A0A0T6BD29</accession>
<feature type="transmembrane region" description="Helical" evidence="9">
    <location>
        <begin position="154"/>
        <end position="176"/>
    </location>
</feature>
<evidence type="ECO:0000256" key="8">
    <source>
        <dbReference type="ARBA" id="ARBA00023136"/>
    </source>
</evidence>
<keyword evidence="4" id="KW-0109">Calcium transport</keyword>
<evidence type="ECO:0000256" key="6">
    <source>
        <dbReference type="ARBA" id="ARBA00022989"/>
    </source>
</evidence>
<gene>
    <name evidence="11" type="ORF">AMK59_2743</name>
</gene>
<keyword evidence="3" id="KW-0050">Antiport</keyword>
<keyword evidence="8 9" id="KW-0472">Membrane</keyword>
<keyword evidence="12" id="KW-1185">Reference proteome</keyword>
<comment type="subcellular location">
    <subcellularLocation>
        <location evidence="1">Endomembrane system</location>
        <topology evidence="1">Multi-pass membrane protein</topology>
    </subcellularLocation>
</comment>
<feature type="domain" description="Sodium/calcium exchanger membrane region" evidence="10">
    <location>
        <begin position="6"/>
        <end position="169"/>
    </location>
</feature>
<evidence type="ECO:0000256" key="4">
    <source>
        <dbReference type="ARBA" id="ARBA00022568"/>
    </source>
</evidence>
<organism evidence="11 12">
    <name type="scientific">Oryctes borbonicus</name>
    <dbReference type="NCBI Taxonomy" id="1629725"/>
    <lineage>
        <taxon>Eukaryota</taxon>
        <taxon>Metazoa</taxon>
        <taxon>Ecdysozoa</taxon>
        <taxon>Arthropoda</taxon>
        <taxon>Hexapoda</taxon>
        <taxon>Insecta</taxon>
        <taxon>Pterygota</taxon>
        <taxon>Neoptera</taxon>
        <taxon>Endopterygota</taxon>
        <taxon>Coleoptera</taxon>
        <taxon>Polyphaga</taxon>
        <taxon>Scarabaeiformia</taxon>
        <taxon>Scarabaeidae</taxon>
        <taxon>Dynastinae</taxon>
        <taxon>Oryctes</taxon>
    </lineage>
</organism>
<dbReference type="GO" id="GO:0030424">
    <property type="term" value="C:axon"/>
    <property type="evidence" value="ECO:0007669"/>
    <property type="project" value="TreeGrafter"/>
</dbReference>
<protein>
    <recommendedName>
        <fullName evidence="10">Sodium/calcium exchanger membrane region domain-containing protein</fullName>
    </recommendedName>
</protein>
<dbReference type="PANTHER" id="PTHR11878:SF65">
    <property type="entry name" value="NA_CA-EXCHANGE PROTEIN, ISOFORM G"/>
    <property type="match status" value="1"/>
</dbReference>
<dbReference type="PANTHER" id="PTHR11878">
    <property type="entry name" value="SODIUM/CALCIUM EXCHANGER"/>
    <property type="match status" value="1"/>
</dbReference>